<keyword evidence="4" id="KW-1185">Reference proteome</keyword>
<dbReference type="PROSITE" id="PS50835">
    <property type="entry name" value="IG_LIKE"/>
    <property type="match status" value="1"/>
</dbReference>
<gene>
    <name evidence="3" type="ORF">MEDL_12282</name>
</gene>
<keyword evidence="1" id="KW-0472">Membrane</keyword>
<dbReference type="InterPro" id="IPR007110">
    <property type="entry name" value="Ig-like_dom"/>
</dbReference>
<proteinExistence type="predicted"/>
<dbReference type="Gene3D" id="2.60.40.10">
    <property type="entry name" value="Immunoglobulins"/>
    <property type="match status" value="1"/>
</dbReference>
<feature type="transmembrane region" description="Helical" evidence="1">
    <location>
        <begin position="291"/>
        <end position="317"/>
    </location>
</feature>
<accession>A0A8S3QR89</accession>
<keyword evidence="1" id="KW-0812">Transmembrane</keyword>
<evidence type="ECO:0000259" key="2">
    <source>
        <dbReference type="PROSITE" id="PS50835"/>
    </source>
</evidence>
<dbReference type="OrthoDB" id="6134006at2759"/>
<feature type="domain" description="Ig-like" evidence="2">
    <location>
        <begin position="103"/>
        <end position="190"/>
    </location>
</feature>
<dbReference type="AlphaFoldDB" id="A0A8S3QR89"/>
<protein>
    <recommendedName>
        <fullName evidence="2">Ig-like domain-containing protein</fullName>
    </recommendedName>
</protein>
<evidence type="ECO:0000256" key="1">
    <source>
        <dbReference type="SAM" id="Phobius"/>
    </source>
</evidence>
<feature type="transmembrane region" description="Helical" evidence="1">
    <location>
        <begin position="20"/>
        <end position="44"/>
    </location>
</feature>
<name>A0A8S3QR89_MYTED</name>
<dbReference type="SUPFAM" id="SSF48726">
    <property type="entry name" value="Immunoglobulin"/>
    <property type="match status" value="1"/>
</dbReference>
<evidence type="ECO:0000313" key="4">
    <source>
        <dbReference type="Proteomes" id="UP000683360"/>
    </source>
</evidence>
<reference evidence="3" key="1">
    <citation type="submission" date="2021-03" db="EMBL/GenBank/DDBJ databases">
        <authorList>
            <person name="Bekaert M."/>
        </authorList>
    </citation>
    <scope>NUCLEOTIDE SEQUENCE</scope>
</reference>
<dbReference type="Proteomes" id="UP000683360">
    <property type="component" value="Unassembled WGS sequence"/>
</dbReference>
<dbReference type="EMBL" id="CAJPWZ010000648">
    <property type="protein sequence ID" value="CAG2197457.1"/>
    <property type="molecule type" value="Genomic_DNA"/>
</dbReference>
<evidence type="ECO:0000313" key="3">
    <source>
        <dbReference type="EMBL" id="CAG2197457.1"/>
    </source>
</evidence>
<comment type="caution">
    <text evidence="3">The sequence shown here is derived from an EMBL/GenBank/DDBJ whole genome shotgun (WGS) entry which is preliminary data.</text>
</comment>
<organism evidence="3 4">
    <name type="scientific">Mytilus edulis</name>
    <name type="common">Blue mussel</name>
    <dbReference type="NCBI Taxonomy" id="6550"/>
    <lineage>
        <taxon>Eukaryota</taxon>
        <taxon>Metazoa</taxon>
        <taxon>Spiralia</taxon>
        <taxon>Lophotrochozoa</taxon>
        <taxon>Mollusca</taxon>
        <taxon>Bivalvia</taxon>
        <taxon>Autobranchia</taxon>
        <taxon>Pteriomorphia</taxon>
        <taxon>Mytilida</taxon>
        <taxon>Mytiloidea</taxon>
        <taxon>Mytilidae</taxon>
        <taxon>Mytilinae</taxon>
        <taxon>Mytilus</taxon>
    </lineage>
</organism>
<dbReference type="InterPro" id="IPR036179">
    <property type="entry name" value="Ig-like_dom_sf"/>
</dbReference>
<keyword evidence="1" id="KW-1133">Transmembrane helix</keyword>
<sequence length="332" mass="37415">MKPTTSLTVPKGKQGNKEQNYVLLLILIPVVLIGGSFIIVGLLARVKGITIEQDNTVENQLYQNSNVPPMEIHPYRMQIKKMNLRHNFRFMLYCVILSVTVIADVSLRSEKDVITFGGAIILTCVVNGISTIDSDVTRQWSMGNDDQLLSYNGRINNRRKYEETVLTGNGFSLKIFNITEADVNVTYRCRYGFETTTHVIKITDDNYIYPPTPESTIVTYFMEKQMETVDISIYFEKVFPLPNCSLNVDKRVACNRFINISPPCAENQYDIGAFQLKDECSIKGTSSSQSILTITLIPTGCLVLIIVLVTAICLVLQKTKKTRKGEYYTTAV</sequence>
<dbReference type="InterPro" id="IPR013783">
    <property type="entry name" value="Ig-like_fold"/>
</dbReference>